<keyword evidence="2" id="KW-0805">Transcription regulation</keyword>
<dbReference type="GO" id="GO:0003700">
    <property type="term" value="F:DNA-binding transcription factor activity"/>
    <property type="evidence" value="ECO:0007669"/>
    <property type="project" value="InterPro"/>
</dbReference>
<evidence type="ECO:0000259" key="5">
    <source>
        <dbReference type="PROSITE" id="PS50931"/>
    </source>
</evidence>
<dbReference type="Gene3D" id="1.10.10.10">
    <property type="entry name" value="Winged helix-like DNA-binding domain superfamily/Winged helix DNA-binding domain"/>
    <property type="match status" value="1"/>
</dbReference>
<comment type="similarity">
    <text evidence="1">Belongs to the LysR transcriptional regulatory family.</text>
</comment>
<evidence type="ECO:0000256" key="1">
    <source>
        <dbReference type="ARBA" id="ARBA00009437"/>
    </source>
</evidence>
<name>A0A1H2KU86_9ACTN</name>
<dbReference type="EMBL" id="LT629791">
    <property type="protein sequence ID" value="SDU72213.1"/>
    <property type="molecule type" value="Genomic_DNA"/>
</dbReference>
<dbReference type="SUPFAM" id="SSF46785">
    <property type="entry name" value="Winged helix' DNA-binding domain"/>
    <property type="match status" value="1"/>
</dbReference>
<dbReference type="InterPro" id="IPR005119">
    <property type="entry name" value="LysR_subst-bd"/>
</dbReference>
<gene>
    <name evidence="6" type="ORF">SAMN04488563_4308</name>
</gene>
<organism evidence="6 7">
    <name type="scientific">Jiangella alkaliphila</name>
    <dbReference type="NCBI Taxonomy" id="419479"/>
    <lineage>
        <taxon>Bacteria</taxon>
        <taxon>Bacillati</taxon>
        <taxon>Actinomycetota</taxon>
        <taxon>Actinomycetes</taxon>
        <taxon>Jiangellales</taxon>
        <taxon>Jiangellaceae</taxon>
        <taxon>Jiangella</taxon>
    </lineage>
</organism>
<dbReference type="GO" id="GO:0000976">
    <property type="term" value="F:transcription cis-regulatory region binding"/>
    <property type="evidence" value="ECO:0007669"/>
    <property type="project" value="TreeGrafter"/>
</dbReference>
<feature type="domain" description="HTH lysR-type" evidence="5">
    <location>
        <begin position="17"/>
        <end position="74"/>
    </location>
</feature>
<proteinExistence type="inferred from homology"/>
<dbReference type="Proteomes" id="UP000182977">
    <property type="component" value="Chromosome I"/>
</dbReference>
<sequence length="335" mass="35601">MISNRREEPSGRYGERVTPTQLRAYLAVVRLGSVKQAAGELSITEAAVSLHIGKLRRELGDQLFHRTASGLAFSPGGLRLASRAAELVGLQNRTILEVSQAGNGRRLLRIAASSLFAEYAAPGLIELFAGRADDLNVELSVHHPGAFGSLLHTRAVDVAIGPQPSTVDDTLRCTRFLQYQLIVVVGPQHPLAAVSSPSAAQLRDEVWLLGPSAAADTGPVPGLLRRLGVAEQRQQIFQSHAAALEEAQRGHGVALAVSYAVGRDVGTGRLVRLNGPSLRGDGVWTALTLADDGPATPAAELVRFVTTPRATQAMLKGSGVHVGRFRPSIHVTLWS</sequence>
<reference evidence="7" key="1">
    <citation type="submission" date="2016-10" db="EMBL/GenBank/DDBJ databases">
        <authorList>
            <person name="Varghese N."/>
            <person name="Submissions S."/>
        </authorList>
    </citation>
    <scope>NUCLEOTIDE SEQUENCE [LARGE SCALE GENOMIC DNA]</scope>
    <source>
        <strain evidence="7">DSM 45079</strain>
    </source>
</reference>
<evidence type="ECO:0000256" key="3">
    <source>
        <dbReference type="ARBA" id="ARBA00023125"/>
    </source>
</evidence>
<dbReference type="Pfam" id="PF00126">
    <property type="entry name" value="HTH_1"/>
    <property type="match status" value="1"/>
</dbReference>
<evidence type="ECO:0000313" key="7">
    <source>
        <dbReference type="Proteomes" id="UP000182977"/>
    </source>
</evidence>
<dbReference type="InterPro" id="IPR036390">
    <property type="entry name" value="WH_DNA-bd_sf"/>
</dbReference>
<dbReference type="Pfam" id="PF03466">
    <property type="entry name" value="LysR_substrate"/>
    <property type="match status" value="1"/>
</dbReference>
<keyword evidence="4" id="KW-0804">Transcription</keyword>
<evidence type="ECO:0000256" key="2">
    <source>
        <dbReference type="ARBA" id="ARBA00023015"/>
    </source>
</evidence>
<evidence type="ECO:0000313" key="6">
    <source>
        <dbReference type="EMBL" id="SDU72213.1"/>
    </source>
</evidence>
<dbReference type="Gene3D" id="3.40.190.10">
    <property type="entry name" value="Periplasmic binding protein-like II"/>
    <property type="match status" value="2"/>
</dbReference>
<dbReference type="InterPro" id="IPR000847">
    <property type="entry name" value="LysR_HTH_N"/>
</dbReference>
<dbReference type="PANTHER" id="PTHR30126:SF39">
    <property type="entry name" value="HTH-TYPE TRANSCRIPTIONAL REGULATOR CYSL"/>
    <property type="match status" value="1"/>
</dbReference>
<evidence type="ECO:0000256" key="4">
    <source>
        <dbReference type="ARBA" id="ARBA00023163"/>
    </source>
</evidence>
<keyword evidence="3 6" id="KW-0238">DNA-binding</keyword>
<dbReference type="AlphaFoldDB" id="A0A1H2KU86"/>
<dbReference type="PROSITE" id="PS50931">
    <property type="entry name" value="HTH_LYSR"/>
    <property type="match status" value="1"/>
</dbReference>
<dbReference type="STRING" id="419479.SAMN04488563_4308"/>
<dbReference type="InterPro" id="IPR036388">
    <property type="entry name" value="WH-like_DNA-bd_sf"/>
</dbReference>
<accession>A0A1H2KU86</accession>
<keyword evidence="7" id="KW-1185">Reference proteome</keyword>
<protein>
    <submittedName>
        <fullName evidence="6">DNA-binding transcriptional regulator, LysR family</fullName>
    </submittedName>
</protein>
<dbReference type="SUPFAM" id="SSF53850">
    <property type="entry name" value="Periplasmic binding protein-like II"/>
    <property type="match status" value="1"/>
</dbReference>
<dbReference type="PANTHER" id="PTHR30126">
    <property type="entry name" value="HTH-TYPE TRANSCRIPTIONAL REGULATOR"/>
    <property type="match status" value="1"/>
</dbReference>